<evidence type="ECO:0000313" key="3">
    <source>
        <dbReference type="Proteomes" id="UP000320225"/>
    </source>
</evidence>
<dbReference type="AlphaFoldDB" id="A0A554WGP1"/>
<dbReference type="InterPro" id="IPR053202">
    <property type="entry name" value="EGF_Rcpt_Signaling_Reg"/>
</dbReference>
<dbReference type="Proteomes" id="UP000320225">
    <property type="component" value="Unassembled WGS sequence"/>
</dbReference>
<proteinExistence type="predicted"/>
<reference evidence="2 3" key="1">
    <citation type="submission" date="2019-07" db="EMBL/GenBank/DDBJ databases">
        <title>Tepidimonas sediminis YIM 72259 draft genome.</title>
        <authorList>
            <person name="Da Costa M.S."/>
            <person name="Froufe H.J.C."/>
            <person name="Egas C."/>
            <person name="Albuquerque L."/>
        </authorList>
    </citation>
    <scope>NUCLEOTIDE SEQUENCE [LARGE SCALE GENOMIC DNA]</scope>
    <source>
        <strain evidence="2 3">YIM 72259</strain>
    </source>
</reference>
<dbReference type="GO" id="GO:0006888">
    <property type="term" value="P:endoplasmic reticulum to Golgi vesicle-mediated transport"/>
    <property type="evidence" value="ECO:0007669"/>
    <property type="project" value="TreeGrafter"/>
</dbReference>
<dbReference type="PANTHER" id="PTHR34009">
    <property type="entry name" value="PROTEIN STAR"/>
    <property type="match status" value="1"/>
</dbReference>
<dbReference type="InterPro" id="IPR029063">
    <property type="entry name" value="SAM-dependent_MTases_sf"/>
</dbReference>
<keyword evidence="2" id="KW-0489">Methyltransferase</keyword>
<dbReference type="RefSeq" id="WP_143896816.1">
    <property type="nucleotide sequence ID" value="NZ_VJND01000021.1"/>
</dbReference>
<dbReference type="GO" id="GO:0016197">
    <property type="term" value="P:endosomal transport"/>
    <property type="evidence" value="ECO:0007669"/>
    <property type="project" value="TreeGrafter"/>
</dbReference>
<evidence type="ECO:0000259" key="1">
    <source>
        <dbReference type="Pfam" id="PF05050"/>
    </source>
</evidence>
<keyword evidence="2" id="KW-0808">Transferase</keyword>
<dbReference type="InterPro" id="IPR006342">
    <property type="entry name" value="FkbM_mtfrase"/>
</dbReference>
<dbReference type="SUPFAM" id="SSF53335">
    <property type="entry name" value="S-adenosyl-L-methionine-dependent methyltransferases"/>
    <property type="match status" value="1"/>
</dbReference>
<dbReference type="PANTHER" id="PTHR34009:SF2">
    <property type="entry name" value="PROTEIN STAR"/>
    <property type="match status" value="1"/>
</dbReference>
<dbReference type="GO" id="GO:0008168">
    <property type="term" value="F:methyltransferase activity"/>
    <property type="evidence" value="ECO:0007669"/>
    <property type="project" value="UniProtKB-KW"/>
</dbReference>
<dbReference type="GO" id="GO:0005737">
    <property type="term" value="C:cytoplasm"/>
    <property type="evidence" value="ECO:0007669"/>
    <property type="project" value="GOC"/>
</dbReference>
<dbReference type="OrthoDB" id="9810122at2"/>
<feature type="domain" description="Methyltransferase FkbM" evidence="1">
    <location>
        <begin position="59"/>
        <end position="224"/>
    </location>
</feature>
<accession>A0A554WGP1</accession>
<protein>
    <submittedName>
        <fullName evidence="2">Methyltransferase, FkbM family</fullName>
    </submittedName>
</protein>
<gene>
    <name evidence="2" type="ORF">Tsedi_02320</name>
</gene>
<comment type="caution">
    <text evidence="2">The sequence shown here is derived from an EMBL/GenBank/DDBJ whole genome shotgun (WGS) entry which is preliminary data.</text>
</comment>
<dbReference type="GO" id="GO:0032259">
    <property type="term" value="P:methylation"/>
    <property type="evidence" value="ECO:0007669"/>
    <property type="project" value="UniProtKB-KW"/>
</dbReference>
<name>A0A554WGP1_9BURK</name>
<dbReference type="GO" id="GO:0005886">
    <property type="term" value="C:plasma membrane"/>
    <property type="evidence" value="ECO:0007669"/>
    <property type="project" value="TreeGrafter"/>
</dbReference>
<keyword evidence="3" id="KW-1185">Reference proteome</keyword>
<organism evidence="2 3">
    <name type="scientific">Tepidimonas sediminis</name>
    <dbReference type="NCBI Taxonomy" id="2588941"/>
    <lineage>
        <taxon>Bacteria</taxon>
        <taxon>Pseudomonadati</taxon>
        <taxon>Pseudomonadota</taxon>
        <taxon>Betaproteobacteria</taxon>
        <taxon>Burkholderiales</taxon>
        <taxon>Tepidimonas</taxon>
    </lineage>
</organism>
<evidence type="ECO:0000313" key="2">
    <source>
        <dbReference type="EMBL" id="TSE22736.1"/>
    </source>
</evidence>
<dbReference type="Gene3D" id="3.40.50.150">
    <property type="entry name" value="Vaccinia Virus protein VP39"/>
    <property type="match status" value="1"/>
</dbReference>
<sequence>MLDFKILKEKAPRPLKNLIKRGLACLNWDPWLSVSWSQEGEDIVLRRFFGDKKNGFYVDIGAHHPKRFSNTFYFYRRGWSGINIDAMPGSMRLFNKYRPRDLNLELGVAGKQGELDYYVFNEKALNGFFCELSRSRNDADSPYRIEKVVRVRVVPLKDILGQYAKDKKIDFMNVDVEGLDLDVLQSNDWSRFRPKMVLAEVLGKSLVELEKDPLAQFMRRQGYSIFAKQVNTVFFLDDSEPRGT</sequence>
<dbReference type="Pfam" id="PF05050">
    <property type="entry name" value="Methyltransf_21"/>
    <property type="match status" value="1"/>
</dbReference>
<dbReference type="EMBL" id="VJND01000021">
    <property type="protein sequence ID" value="TSE22736.1"/>
    <property type="molecule type" value="Genomic_DNA"/>
</dbReference>